<evidence type="ECO:0000313" key="6">
    <source>
        <dbReference type="EMBL" id="MBB5344358.1"/>
    </source>
</evidence>
<dbReference type="PANTHER" id="PTHR46796:SF6">
    <property type="entry name" value="ARAC SUBFAMILY"/>
    <property type="match status" value="1"/>
</dbReference>
<dbReference type="InterPro" id="IPR050204">
    <property type="entry name" value="AraC_XylS_family_regulators"/>
</dbReference>
<evidence type="ECO:0000256" key="2">
    <source>
        <dbReference type="ARBA" id="ARBA00023125"/>
    </source>
</evidence>
<feature type="domain" description="HTH araC/xylS-type" evidence="5">
    <location>
        <begin position="204"/>
        <end position="302"/>
    </location>
</feature>
<dbReference type="SUPFAM" id="SSF46689">
    <property type="entry name" value="Homeodomain-like"/>
    <property type="match status" value="2"/>
</dbReference>
<dbReference type="Proteomes" id="UP000569092">
    <property type="component" value="Unassembled WGS sequence"/>
</dbReference>
<gene>
    <name evidence="6" type="ORF">HDF10_002337</name>
</gene>
<dbReference type="InterPro" id="IPR009057">
    <property type="entry name" value="Homeodomain-like_sf"/>
</dbReference>
<feature type="region of interest" description="Disordered" evidence="4">
    <location>
        <begin position="126"/>
        <end position="146"/>
    </location>
</feature>
<dbReference type="PROSITE" id="PS01124">
    <property type="entry name" value="HTH_ARAC_FAMILY_2"/>
    <property type="match status" value="1"/>
</dbReference>
<accession>A0A7W8N4C4</accession>
<keyword evidence="1" id="KW-0805">Transcription regulation</keyword>
<evidence type="ECO:0000259" key="5">
    <source>
        <dbReference type="PROSITE" id="PS01124"/>
    </source>
</evidence>
<comment type="caution">
    <text evidence="6">The sequence shown here is derived from an EMBL/GenBank/DDBJ whole genome shotgun (WGS) entry which is preliminary data.</text>
</comment>
<evidence type="ECO:0000256" key="1">
    <source>
        <dbReference type="ARBA" id="ARBA00023015"/>
    </source>
</evidence>
<keyword evidence="3" id="KW-0804">Transcription</keyword>
<name>A0A7W8N4C4_9BACT</name>
<sequence length="308" mass="34326">MSSKGRAKDRIVTPASPDIARFLSESILRQPSSVELGWKNFAVERRTIVPSEFPELAMGRHFLILWEGHVAEGETASRGGRFSAYKKYPDTITTCQPGLRPAIRNRSSHEVIVAALEPEFMTGMEEELDARPSEPSQDHHGTGDPDLRNLLRLLHNESNAGGRYGTLYTDSLTIALATRLMFASRVKNFALKTAAYLLPNRVLRRIIDRMRVDLGTDLDLSTLAAESGYSRAHFLRTFKATTGQTPHRYLSELRLQKARDLLVAQSLPLIDIAAACGFSSHAHLSTAFHARFGLPPSEYRRGQGKTQK</sequence>
<reference evidence="6 7" key="1">
    <citation type="submission" date="2020-08" db="EMBL/GenBank/DDBJ databases">
        <title>Genomic Encyclopedia of Type Strains, Phase IV (KMG-V): Genome sequencing to study the core and pangenomes of soil and plant-associated prokaryotes.</title>
        <authorList>
            <person name="Whitman W."/>
        </authorList>
    </citation>
    <scope>NUCLEOTIDE SEQUENCE [LARGE SCALE GENOMIC DNA]</scope>
    <source>
        <strain evidence="6 7">M8US30</strain>
    </source>
</reference>
<keyword evidence="2" id="KW-0238">DNA-binding</keyword>
<dbReference type="AlphaFoldDB" id="A0A7W8N4C4"/>
<dbReference type="EMBL" id="JACHDZ010000003">
    <property type="protein sequence ID" value="MBB5344358.1"/>
    <property type="molecule type" value="Genomic_DNA"/>
</dbReference>
<organism evidence="6 7">
    <name type="scientific">Tunturiibacter lichenicola</name>
    <dbReference type="NCBI Taxonomy" id="2051959"/>
    <lineage>
        <taxon>Bacteria</taxon>
        <taxon>Pseudomonadati</taxon>
        <taxon>Acidobacteriota</taxon>
        <taxon>Terriglobia</taxon>
        <taxon>Terriglobales</taxon>
        <taxon>Acidobacteriaceae</taxon>
        <taxon>Tunturiibacter</taxon>
    </lineage>
</organism>
<dbReference type="InterPro" id="IPR018060">
    <property type="entry name" value="HTH_AraC"/>
</dbReference>
<dbReference type="Pfam" id="PF12833">
    <property type="entry name" value="HTH_18"/>
    <property type="match status" value="1"/>
</dbReference>
<dbReference type="PANTHER" id="PTHR46796">
    <property type="entry name" value="HTH-TYPE TRANSCRIPTIONAL ACTIVATOR RHAS-RELATED"/>
    <property type="match status" value="1"/>
</dbReference>
<evidence type="ECO:0000256" key="4">
    <source>
        <dbReference type="SAM" id="MobiDB-lite"/>
    </source>
</evidence>
<evidence type="ECO:0000313" key="7">
    <source>
        <dbReference type="Proteomes" id="UP000569092"/>
    </source>
</evidence>
<dbReference type="SMART" id="SM00342">
    <property type="entry name" value="HTH_ARAC"/>
    <property type="match status" value="1"/>
</dbReference>
<protein>
    <submittedName>
        <fullName evidence="6">AraC family transcriptional regulator</fullName>
    </submittedName>
</protein>
<proteinExistence type="predicted"/>
<evidence type="ECO:0000256" key="3">
    <source>
        <dbReference type="ARBA" id="ARBA00023163"/>
    </source>
</evidence>
<dbReference type="Gene3D" id="1.10.10.60">
    <property type="entry name" value="Homeodomain-like"/>
    <property type="match status" value="2"/>
</dbReference>
<dbReference type="GO" id="GO:0003700">
    <property type="term" value="F:DNA-binding transcription factor activity"/>
    <property type="evidence" value="ECO:0007669"/>
    <property type="project" value="InterPro"/>
</dbReference>
<dbReference type="GO" id="GO:0043565">
    <property type="term" value="F:sequence-specific DNA binding"/>
    <property type="evidence" value="ECO:0007669"/>
    <property type="project" value="InterPro"/>
</dbReference>
<feature type="compositionally biased region" description="Basic and acidic residues" evidence="4">
    <location>
        <begin position="129"/>
        <end position="146"/>
    </location>
</feature>